<sequence length="166" mass="18944">MHHIEHHPGHGPVSTAEHSSLFRNTRRGFFTFRQPLRLRKRGFNIAAAFDASLTDLDGFFANPIHETFLNPDDPDSPETVEGHWVYLLFIASRGPTAGLLLKRSHKAGYYSRLGYFDASYNRHDEDRPEGLSDLIPLEDYLHDSFDLAEDDYRLSHGDGIYSITLV</sequence>
<keyword evidence="2" id="KW-1185">Reference proteome</keyword>
<proteinExistence type="predicted"/>
<dbReference type="Proteomes" id="UP000799440">
    <property type="component" value="Unassembled WGS sequence"/>
</dbReference>
<evidence type="ECO:0000313" key="1">
    <source>
        <dbReference type="EMBL" id="KAF2745113.1"/>
    </source>
</evidence>
<name>A0A6A6V4X0_9PLEO</name>
<protein>
    <submittedName>
        <fullName evidence="1">Uncharacterized protein</fullName>
    </submittedName>
</protein>
<accession>A0A6A6V4X0</accession>
<reference evidence="1" key="1">
    <citation type="journal article" date="2020" name="Stud. Mycol.">
        <title>101 Dothideomycetes genomes: a test case for predicting lifestyles and emergence of pathogens.</title>
        <authorList>
            <person name="Haridas S."/>
            <person name="Albert R."/>
            <person name="Binder M."/>
            <person name="Bloem J."/>
            <person name="Labutti K."/>
            <person name="Salamov A."/>
            <person name="Andreopoulos B."/>
            <person name="Baker S."/>
            <person name="Barry K."/>
            <person name="Bills G."/>
            <person name="Bluhm B."/>
            <person name="Cannon C."/>
            <person name="Castanera R."/>
            <person name="Culley D."/>
            <person name="Daum C."/>
            <person name="Ezra D."/>
            <person name="Gonzalez J."/>
            <person name="Henrissat B."/>
            <person name="Kuo A."/>
            <person name="Liang C."/>
            <person name="Lipzen A."/>
            <person name="Lutzoni F."/>
            <person name="Magnuson J."/>
            <person name="Mondo S."/>
            <person name="Nolan M."/>
            <person name="Ohm R."/>
            <person name="Pangilinan J."/>
            <person name="Park H.-J."/>
            <person name="Ramirez L."/>
            <person name="Alfaro M."/>
            <person name="Sun H."/>
            <person name="Tritt A."/>
            <person name="Yoshinaga Y."/>
            <person name="Zwiers L.-H."/>
            <person name="Turgeon B."/>
            <person name="Goodwin S."/>
            <person name="Spatafora J."/>
            <person name="Crous P."/>
            <person name="Grigoriev I."/>
        </authorList>
    </citation>
    <scope>NUCLEOTIDE SEQUENCE</scope>
    <source>
        <strain evidence="1">CBS 119925</strain>
    </source>
</reference>
<evidence type="ECO:0000313" key="2">
    <source>
        <dbReference type="Proteomes" id="UP000799440"/>
    </source>
</evidence>
<dbReference type="AlphaFoldDB" id="A0A6A6V4X0"/>
<dbReference type="EMBL" id="MU006584">
    <property type="protein sequence ID" value="KAF2745113.1"/>
    <property type="molecule type" value="Genomic_DNA"/>
</dbReference>
<organism evidence="1 2">
    <name type="scientific">Sporormia fimetaria CBS 119925</name>
    <dbReference type="NCBI Taxonomy" id="1340428"/>
    <lineage>
        <taxon>Eukaryota</taxon>
        <taxon>Fungi</taxon>
        <taxon>Dikarya</taxon>
        <taxon>Ascomycota</taxon>
        <taxon>Pezizomycotina</taxon>
        <taxon>Dothideomycetes</taxon>
        <taxon>Pleosporomycetidae</taxon>
        <taxon>Pleosporales</taxon>
        <taxon>Sporormiaceae</taxon>
        <taxon>Sporormia</taxon>
    </lineage>
</organism>
<gene>
    <name evidence="1" type="ORF">M011DRAFT_527893</name>
</gene>